<evidence type="ECO:0000256" key="5">
    <source>
        <dbReference type="SAM" id="Phobius"/>
    </source>
</evidence>
<keyword evidence="3 5" id="KW-1133">Transmembrane helix</keyword>
<proteinExistence type="predicted"/>
<dbReference type="InterPro" id="IPR011547">
    <property type="entry name" value="SLC26A/SulP_dom"/>
</dbReference>
<feature type="transmembrane region" description="Helical" evidence="5">
    <location>
        <begin position="50"/>
        <end position="75"/>
    </location>
</feature>
<gene>
    <name evidence="7" type="ORF">TCNE_LOCUS637</name>
</gene>
<protein>
    <submittedName>
        <fullName evidence="9">Sulfate_transp domain-containing protein</fullName>
    </submittedName>
</protein>
<sequence>MSEDANGPDISPTGSTRRAMNQEEFDAQFTYRAPEESLTRSRLKKFLRRYYQPCLSVNGFFNAVIGFIPIIGWLPKYSFRDNFITDVIGGLTVGIMHVPQGIAYASLARVDPVVGLYTSFFPPLLYMIFGTSRHNSIGSFAVVSLMAGLAADRLVSEYNSQRLPIHKELLELANNETGLPDELHPLSHIEVVSVLTLAIGLVNILMGMLHLEFITTYFSDQVVSGFSTAASMHVFVAQLKDVFSIRGLPKRTGFGQLFLRVFDIISHITSSNPYTIIIAVLSTVFLLVGKEIVGPFAKKKLRLPVPIPFELILVLLLLRFFFFLLLPVPKLPRFDLIPQLVGDAFGIAAVIVAVHISLAKMFAKKLDYEIDPGQELYAIGFASAASSFFPVYPMACSLGRTLVNVEAGTKTQLIWLVSFVATVGYDVMQGLVISIGFALMTTVFRTQW</sequence>
<dbReference type="EMBL" id="UYWY01000325">
    <property type="protein sequence ID" value="VDM24587.1"/>
    <property type="molecule type" value="Genomic_DNA"/>
</dbReference>
<feature type="transmembrane region" description="Helical" evidence="5">
    <location>
        <begin position="114"/>
        <end position="131"/>
    </location>
</feature>
<evidence type="ECO:0000256" key="2">
    <source>
        <dbReference type="ARBA" id="ARBA00022692"/>
    </source>
</evidence>
<reference evidence="9" key="1">
    <citation type="submission" date="2016-06" db="UniProtKB">
        <authorList>
            <consortium name="WormBaseParasite"/>
        </authorList>
    </citation>
    <scope>IDENTIFICATION</scope>
</reference>
<reference evidence="7 8" key="2">
    <citation type="submission" date="2018-11" db="EMBL/GenBank/DDBJ databases">
        <authorList>
            <consortium name="Pathogen Informatics"/>
        </authorList>
    </citation>
    <scope>NUCLEOTIDE SEQUENCE [LARGE SCALE GENOMIC DNA]</scope>
</reference>
<evidence type="ECO:0000313" key="7">
    <source>
        <dbReference type="EMBL" id="VDM24587.1"/>
    </source>
</evidence>
<evidence type="ECO:0000259" key="6">
    <source>
        <dbReference type="Pfam" id="PF00916"/>
    </source>
</evidence>
<evidence type="ECO:0000313" key="9">
    <source>
        <dbReference type="WBParaSite" id="TCNE_0000063601-mRNA-1"/>
    </source>
</evidence>
<feature type="transmembrane region" description="Helical" evidence="5">
    <location>
        <begin position="305"/>
        <end position="324"/>
    </location>
</feature>
<evidence type="ECO:0000256" key="4">
    <source>
        <dbReference type="ARBA" id="ARBA00023136"/>
    </source>
</evidence>
<dbReference type="GO" id="GO:0016020">
    <property type="term" value="C:membrane"/>
    <property type="evidence" value="ECO:0007669"/>
    <property type="project" value="UniProtKB-SubCell"/>
</dbReference>
<keyword evidence="2 5" id="KW-0812">Transmembrane</keyword>
<feature type="transmembrane region" description="Helical" evidence="5">
    <location>
        <begin position="375"/>
        <end position="393"/>
    </location>
</feature>
<comment type="subcellular location">
    <subcellularLocation>
        <location evidence="1">Membrane</location>
        <topology evidence="1">Multi-pass membrane protein</topology>
    </subcellularLocation>
</comment>
<organism evidence="8 9">
    <name type="scientific">Toxocara canis</name>
    <name type="common">Canine roundworm</name>
    <dbReference type="NCBI Taxonomy" id="6265"/>
    <lineage>
        <taxon>Eukaryota</taxon>
        <taxon>Metazoa</taxon>
        <taxon>Ecdysozoa</taxon>
        <taxon>Nematoda</taxon>
        <taxon>Chromadorea</taxon>
        <taxon>Rhabditida</taxon>
        <taxon>Spirurina</taxon>
        <taxon>Ascaridomorpha</taxon>
        <taxon>Ascaridoidea</taxon>
        <taxon>Toxocaridae</taxon>
        <taxon>Toxocara</taxon>
    </lineage>
</organism>
<dbReference type="Pfam" id="PF00916">
    <property type="entry name" value="Sulfate_transp"/>
    <property type="match status" value="1"/>
</dbReference>
<name>A0A183TWL7_TOXCA</name>
<evidence type="ECO:0000256" key="1">
    <source>
        <dbReference type="ARBA" id="ARBA00004141"/>
    </source>
</evidence>
<feature type="transmembrane region" description="Helical" evidence="5">
    <location>
        <begin position="344"/>
        <end position="363"/>
    </location>
</feature>
<accession>A0A183TWL7</accession>
<evidence type="ECO:0000313" key="8">
    <source>
        <dbReference type="Proteomes" id="UP000050794"/>
    </source>
</evidence>
<dbReference type="Proteomes" id="UP000050794">
    <property type="component" value="Unassembled WGS sequence"/>
</dbReference>
<dbReference type="InterPro" id="IPR001902">
    <property type="entry name" value="SLC26A/SulP_fam"/>
</dbReference>
<dbReference type="AlphaFoldDB" id="A0A183TWL7"/>
<keyword evidence="8" id="KW-1185">Reference proteome</keyword>
<feature type="transmembrane region" description="Helical" evidence="5">
    <location>
        <begin position="191"/>
        <end position="211"/>
    </location>
</feature>
<dbReference type="InterPro" id="IPR018045">
    <property type="entry name" value="S04_transporter_CS"/>
</dbReference>
<feature type="transmembrane region" description="Helical" evidence="5">
    <location>
        <begin position="274"/>
        <end position="293"/>
    </location>
</feature>
<dbReference type="PANTHER" id="PTHR11814">
    <property type="entry name" value="SULFATE TRANSPORTER"/>
    <property type="match status" value="1"/>
</dbReference>
<feature type="domain" description="SLC26A/SulP transporter" evidence="6">
    <location>
        <begin position="83"/>
        <end position="423"/>
    </location>
</feature>
<feature type="transmembrane region" description="Helical" evidence="5">
    <location>
        <begin position="413"/>
        <end position="439"/>
    </location>
</feature>
<evidence type="ECO:0000256" key="3">
    <source>
        <dbReference type="ARBA" id="ARBA00022989"/>
    </source>
</evidence>
<dbReference type="WBParaSite" id="TCNE_0000063601-mRNA-1">
    <property type="protein sequence ID" value="TCNE_0000063601-mRNA-1"/>
    <property type="gene ID" value="TCNE_0000063601"/>
</dbReference>
<keyword evidence="4 5" id="KW-0472">Membrane</keyword>
<dbReference type="GO" id="GO:0008271">
    <property type="term" value="F:secondary active sulfate transmembrane transporter activity"/>
    <property type="evidence" value="ECO:0007669"/>
    <property type="project" value="InterPro"/>
</dbReference>
<feature type="transmembrane region" description="Helical" evidence="5">
    <location>
        <begin position="87"/>
        <end position="107"/>
    </location>
</feature>
<dbReference type="PROSITE" id="PS01130">
    <property type="entry name" value="SLC26A"/>
    <property type="match status" value="1"/>
</dbReference>